<accession>A0ABS8U7K4</accession>
<dbReference type="Gene3D" id="3.20.20.80">
    <property type="entry name" value="Glycosidases"/>
    <property type="match status" value="1"/>
</dbReference>
<feature type="chain" id="PRO_5046427025" evidence="1">
    <location>
        <begin position="24"/>
        <end position="847"/>
    </location>
</feature>
<evidence type="ECO:0000256" key="1">
    <source>
        <dbReference type="SAM" id="SignalP"/>
    </source>
</evidence>
<feature type="signal peptide" evidence="1">
    <location>
        <begin position="1"/>
        <end position="23"/>
    </location>
</feature>
<evidence type="ECO:0000313" key="3">
    <source>
        <dbReference type="Proteomes" id="UP001199919"/>
    </source>
</evidence>
<evidence type="ECO:0000313" key="2">
    <source>
        <dbReference type="EMBL" id="MCD8741894.1"/>
    </source>
</evidence>
<dbReference type="Proteomes" id="UP001199919">
    <property type="component" value="Unassembled WGS sequence"/>
</dbReference>
<organism evidence="2 3">
    <name type="scientific">Mucilaginibacter roseus</name>
    <dbReference type="NCBI Taxonomy" id="1528868"/>
    <lineage>
        <taxon>Bacteria</taxon>
        <taxon>Pseudomonadati</taxon>
        <taxon>Bacteroidota</taxon>
        <taxon>Sphingobacteriia</taxon>
        <taxon>Sphingobacteriales</taxon>
        <taxon>Sphingobacteriaceae</taxon>
        <taxon>Mucilaginibacter</taxon>
    </lineage>
</organism>
<dbReference type="InterPro" id="IPR017853">
    <property type="entry name" value="GH"/>
</dbReference>
<keyword evidence="3" id="KW-1185">Reference proteome</keyword>
<keyword evidence="1" id="KW-0732">Signal</keyword>
<proteinExistence type="predicted"/>
<protein>
    <submittedName>
        <fullName evidence="2">Membrane or secreted protein</fullName>
    </submittedName>
</protein>
<reference evidence="2 3" key="1">
    <citation type="submission" date="2021-12" db="EMBL/GenBank/DDBJ databases">
        <title>Mucilaginibacter roseus genome.</title>
        <authorList>
            <person name="Ferreira J.R."/>
            <person name="Newman J.D."/>
        </authorList>
    </citation>
    <scope>NUCLEOTIDE SEQUENCE [LARGE SCALE GENOMIC DNA]</scope>
    <source>
        <strain evidence="2 3">LMG 28454</strain>
    </source>
</reference>
<name>A0ABS8U7K4_9SPHI</name>
<dbReference type="SUPFAM" id="SSF51445">
    <property type="entry name" value="(Trans)glycosidases"/>
    <property type="match status" value="1"/>
</dbReference>
<dbReference type="RefSeq" id="WP_232178390.1">
    <property type="nucleotide sequence ID" value="NZ_JAJPWV010000004.1"/>
</dbReference>
<dbReference type="EMBL" id="JAJPWV010000004">
    <property type="protein sequence ID" value="MCD8741894.1"/>
    <property type="molecule type" value="Genomic_DNA"/>
</dbReference>
<comment type="caution">
    <text evidence="2">The sequence shown here is derived from an EMBL/GenBank/DDBJ whole genome shotgun (WGS) entry which is preliminary data.</text>
</comment>
<gene>
    <name evidence="2" type="ORF">LT679_14865</name>
</gene>
<sequence length="847" mass="93464">MRLLLLTGFMLLFALPGFTQRNAAAESGNEIYIDSKGIMRYAANGKEAAFFGVNYTLPFAYGYRSHKMQGINIEQAIDRDVYHLARLGVNAFRVHVWDTEISDSLGNLKQNEHLRLFDYLLAKLEERGIRIIVTPIAFWGNGYPERDERTGSFSDVYGKDGALVQEKAYVAQERYLKQFFSHVNPYTGKTYVKDVFIIATEVNNEPHHSGPKARATEYVNRMAAAIKSTGWTKPVFYNISESPWYADAVAKSVADGFSFQWYPTGLVAGHQHKGNLLPQVDQYIIPFDTIPDFKNKARMVYEFDAGDVMQPYMYPAMARSFKKAGFQWATQFAYDPLGNAFANTEYQTHYLNLAYTPSKAISLLIAGKVFGSVPVFKSYGKFPADTLFGPFRLSYKNQLSEMNSDTEFYYANSTDSKPVKPSALAHIAGVGSSVVVNYNGTGAYFLDRLPNGSWRLEVMPDVVAVSDPFTKASLSKHVTRIFSNERQMSVDLPGISKGISVTPINAGNSYTPKVTAGAFNIKPGTYIVSASGKSYKKSDAPVNGNIKLNEFVAPPDDSLKIEVNHQAYHSVAAGSPFKIKAVVAGISEGDSVRVLANRLTGAYRVIPMQQTGAYTFEGMVPADLLSPGLLQYRIAVTPKGKEPVVYPGGQAGDPFAWDYINQQYYQTIISAPGSPVQLYNAARDRDNVIVYSPEWKTDSYEYVTNTDGNLAISLNHKPSKNELGGLELFVKDEILTHAANLGQYSFITVNAAGNTPAKLVLIDADANAWSAVINISDGIVKVPLSAFKSDSLVLLPRPYPGFQTLKFKSGATANFSLKNMERVQLLLTGDNTKPFNVTIEGISLETK</sequence>